<name>A0A8B8K3B8_ABRPR</name>
<dbReference type="KEGG" id="aprc:113852225"/>
<evidence type="ECO:0000313" key="1">
    <source>
        <dbReference type="Proteomes" id="UP000694853"/>
    </source>
</evidence>
<reference evidence="1" key="1">
    <citation type="journal article" date="2019" name="Toxins">
        <title>Detection of Abrin-Like and Prepropulchellin-Like Toxin Genes and Transcripts Using Whole Genome Sequencing and Full-Length Transcript Sequencing of Abrus precatorius.</title>
        <authorList>
            <person name="Hovde B.T."/>
            <person name="Daligault H.E."/>
            <person name="Hanschen E.R."/>
            <person name="Kunde Y.A."/>
            <person name="Johnson M.B."/>
            <person name="Starkenburg S.R."/>
            <person name="Johnson S.L."/>
        </authorList>
    </citation>
    <scope>NUCLEOTIDE SEQUENCE [LARGE SCALE GENOMIC DNA]</scope>
</reference>
<sequence>MSPYQLVFRKACYLPLELEHRAYWTTKWLNFDLPSAGKKRILQLHELEEFRQQVYENAKLYKEITKIIHDKFILQREFSSGQQVLLFNSRLKLFLGKLRSRWSGPFLIKETSPFGAILIKDQKTRREFKVNGQRLKVYHGEEFTRNISCMKVVSLE</sequence>
<protein>
    <submittedName>
        <fullName evidence="2">Uncharacterized protein LOC113852225</fullName>
    </submittedName>
</protein>
<dbReference type="RefSeq" id="XP_027338267.1">
    <property type="nucleotide sequence ID" value="XM_027482466.1"/>
</dbReference>
<dbReference type="AlphaFoldDB" id="A0A8B8K3B8"/>
<dbReference type="OrthoDB" id="1723222at2759"/>
<dbReference type="Proteomes" id="UP000694853">
    <property type="component" value="Unplaced"/>
</dbReference>
<evidence type="ECO:0000313" key="2">
    <source>
        <dbReference type="RefSeq" id="XP_027338267.1"/>
    </source>
</evidence>
<organism evidence="1 2">
    <name type="scientific">Abrus precatorius</name>
    <name type="common">Indian licorice</name>
    <name type="synonym">Glycine abrus</name>
    <dbReference type="NCBI Taxonomy" id="3816"/>
    <lineage>
        <taxon>Eukaryota</taxon>
        <taxon>Viridiplantae</taxon>
        <taxon>Streptophyta</taxon>
        <taxon>Embryophyta</taxon>
        <taxon>Tracheophyta</taxon>
        <taxon>Spermatophyta</taxon>
        <taxon>Magnoliopsida</taxon>
        <taxon>eudicotyledons</taxon>
        <taxon>Gunneridae</taxon>
        <taxon>Pentapetalae</taxon>
        <taxon>rosids</taxon>
        <taxon>fabids</taxon>
        <taxon>Fabales</taxon>
        <taxon>Fabaceae</taxon>
        <taxon>Papilionoideae</taxon>
        <taxon>50 kb inversion clade</taxon>
        <taxon>NPAAA clade</taxon>
        <taxon>indigoferoid/millettioid clade</taxon>
        <taxon>Abreae</taxon>
        <taxon>Abrus</taxon>
    </lineage>
</organism>
<reference evidence="2" key="2">
    <citation type="submission" date="2025-08" db="UniProtKB">
        <authorList>
            <consortium name="RefSeq"/>
        </authorList>
    </citation>
    <scope>IDENTIFICATION</scope>
    <source>
        <tissue evidence="2">Young leaves</tissue>
    </source>
</reference>
<keyword evidence="1" id="KW-1185">Reference proteome</keyword>
<dbReference type="GeneID" id="113852225"/>
<accession>A0A8B8K3B8</accession>
<proteinExistence type="predicted"/>
<gene>
    <name evidence="2" type="primary">LOC113852225</name>
</gene>